<dbReference type="PROSITE" id="PS51987">
    <property type="entry name" value="GS_CATALYTIC"/>
    <property type="match status" value="1"/>
</dbReference>
<dbReference type="Gene3D" id="3.30.590.10">
    <property type="entry name" value="Glutamine synthetase/guanido kinase, catalytic domain"/>
    <property type="match status" value="1"/>
</dbReference>
<sequence>MAVSDPSVQLTAFRQRYPHTRFVDVLLADLCGIPRGKRVTIDELPGMYHGSFLLPGSMFALDVLGGTIQETGLGFDEGDADRRCLPIDGTLVPVPWREGEGIAQVQVSMVDHDGSPFYGDPRHVLADVLRRFSALGLTPVVAIELEFYLLDTERTVDGRAQPPRLPQTGRREYLTQINSMADLNEYSAVLAEISAACEAQQIPSGTALAEYGPGQFEVNLNHSSDALLACDQAIRFKRLVRGVAARHGMEATFMPKPYMDHAGSGAHIHVSMLDRDGRNIFASDDPTGSAQLKHAIGGLAATMADAMLIFAPTANSYRRYRSESYVPLNPSWAVNNRGVALRIPASTPENRRIEHRVAGADANPYLLTAAVLAGIHHGLQRELDPGAPVAGNAYRDAVTTLPITWPEAALKFESSNVMRDYLGEKFHRLFVTTRRGELQAFESHVSPLEYAWYARTC</sequence>
<evidence type="ECO:0000256" key="1">
    <source>
        <dbReference type="ARBA" id="ARBA00001946"/>
    </source>
</evidence>
<dbReference type="InterPro" id="IPR027303">
    <property type="entry name" value="Gln_synth_gly_rich_site"/>
</dbReference>
<comment type="similarity">
    <text evidence="6 7">Belongs to the glutamine synthetase family.</text>
</comment>
<evidence type="ECO:0000256" key="5">
    <source>
        <dbReference type="ARBA" id="ARBA00022842"/>
    </source>
</evidence>
<evidence type="ECO:0000313" key="11">
    <source>
        <dbReference type="Proteomes" id="UP000445000"/>
    </source>
</evidence>
<dbReference type="PANTHER" id="PTHR43785:SF12">
    <property type="entry name" value="TYPE-1 GLUTAMINE SYNTHETASE 2"/>
    <property type="match status" value="1"/>
</dbReference>
<dbReference type="GO" id="GO:0004356">
    <property type="term" value="F:glutamine synthetase activity"/>
    <property type="evidence" value="ECO:0007669"/>
    <property type="project" value="InterPro"/>
</dbReference>
<feature type="domain" description="GS beta-grasp" evidence="8">
    <location>
        <begin position="18"/>
        <end position="114"/>
    </location>
</feature>
<comment type="caution">
    <text evidence="10">The sequence shown here is derived from an EMBL/GenBank/DDBJ whole genome shotgun (WGS) entry which is preliminary data.</text>
</comment>
<dbReference type="SUPFAM" id="SSF55931">
    <property type="entry name" value="Glutamine synthetase/guanido kinase"/>
    <property type="match status" value="1"/>
</dbReference>
<feature type="domain" description="GS catalytic" evidence="9">
    <location>
        <begin position="121"/>
        <end position="457"/>
    </location>
</feature>
<evidence type="ECO:0000256" key="2">
    <source>
        <dbReference type="ARBA" id="ARBA00022598"/>
    </source>
</evidence>
<name>A0A829YR00_9GAMM</name>
<comment type="cofactor">
    <cofactor evidence="1">
        <name>Mg(2+)</name>
        <dbReference type="ChEBI" id="CHEBI:18420"/>
    </cofactor>
</comment>
<dbReference type="Proteomes" id="UP000445000">
    <property type="component" value="Unassembled WGS sequence"/>
</dbReference>
<evidence type="ECO:0000256" key="7">
    <source>
        <dbReference type="RuleBase" id="RU000384"/>
    </source>
</evidence>
<dbReference type="GO" id="GO:0005524">
    <property type="term" value="F:ATP binding"/>
    <property type="evidence" value="ECO:0007669"/>
    <property type="project" value="UniProtKB-KW"/>
</dbReference>
<keyword evidence="5" id="KW-0460">Magnesium</keyword>
<dbReference type="InterPro" id="IPR014746">
    <property type="entry name" value="Gln_synth/guanido_kin_cat_dom"/>
</dbReference>
<dbReference type="PANTHER" id="PTHR43785">
    <property type="entry name" value="GAMMA-GLUTAMYLPUTRESCINE SYNTHETASE"/>
    <property type="match status" value="1"/>
</dbReference>
<accession>A0A829YR00</accession>
<dbReference type="Gene3D" id="3.10.20.70">
    <property type="entry name" value="Glutamine synthetase, N-terminal domain"/>
    <property type="match status" value="1"/>
</dbReference>
<keyword evidence="3" id="KW-0547">Nucleotide-binding</keyword>
<keyword evidence="11" id="KW-1185">Reference proteome</keyword>
<dbReference type="PROSITE" id="PS51986">
    <property type="entry name" value="GS_BETA_GRASP"/>
    <property type="match status" value="1"/>
</dbReference>
<evidence type="ECO:0000259" key="8">
    <source>
        <dbReference type="PROSITE" id="PS51986"/>
    </source>
</evidence>
<dbReference type="GO" id="GO:0006598">
    <property type="term" value="P:polyamine catabolic process"/>
    <property type="evidence" value="ECO:0007669"/>
    <property type="project" value="TreeGrafter"/>
</dbReference>
<keyword evidence="2" id="KW-0436">Ligase</keyword>
<dbReference type="SUPFAM" id="SSF54368">
    <property type="entry name" value="Glutamine synthetase, N-terminal domain"/>
    <property type="match status" value="1"/>
</dbReference>
<evidence type="ECO:0000256" key="4">
    <source>
        <dbReference type="ARBA" id="ARBA00022840"/>
    </source>
</evidence>
<dbReference type="InterPro" id="IPR008146">
    <property type="entry name" value="Gln_synth_cat_dom"/>
</dbReference>
<reference evidence="11" key="1">
    <citation type="submission" date="2020-01" db="EMBL/GenBank/DDBJ databases">
        <title>'Steroidobacter agaridevorans' sp. nov., agar-degrading bacteria isolated from rhizosphere soils.</title>
        <authorList>
            <person name="Ikenaga M."/>
            <person name="Kataoka M."/>
            <person name="Murouchi A."/>
            <person name="Katsuragi S."/>
            <person name="Sakai M."/>
        </authorList>
    </citation>
    <scope>NUCLEOTIDE SEQUENCE [LARGE SCALE GENOMIC DNA]</scope>
    <source>
        <strain evidence="11">YU21-B</strain>
    </source>
</reference>
<evidence type="ECO:0000259" key="9">
    <source>
        <dbReference type="PROSITE" id="PS51987"/>
    </source>
</evidence>
<dbReference type="InterPro" id="IPR036651">
    <property type="entry name" value="Gln_synt_N_sf"/>
</dbReference>
<evidence type="ECO:0000313" key="10">
    <source>
        <dbReference type="EMBL" id="GFE84998.1"/>
    </source>
</evidence>
<gene>
    <name evidence="10" type="primary">spuI</name>
    <name evidence="10" type="ORF">GCM10011487_69980</name>
</gene>
<keyword evidence="4" id="KW-0067">ATP-binding</keyword>
<dbReference type="SMART" id="SM01230">
    <property type="entry name" value="Gln-synt_C"/>
    <property type="match status" value="1"/>
</dbReference>
<dbReference type="EMBL" id="BLJN01000013">
    <property type="protein sequence ID" value="GFE84998.1"/>
    <property type="molecule type" value="Genomic_DNA"/>
</dbReference>
<evidence type="ECO:0000256" key="6">
    <source>
        <dbReference type="PROSITE-ProRule" id="PRU01330"/>
    </source>
</evidence>
<dbReference type="GO" id="GO:0006542">
    <property type="term" value="P:glutamine biosynthetic process"/>
    <property type="evidence" value="ECO:0007669"/>
    <property type="project" value="InterPro"/>
</dbReference>
<dbReference type="PROSITE" id="PS00181">
    <property type="entry name" value="GLNA_ATP"/>
    <property type="match status" value="1"/>
</dbReference>
<evidence type="ECO:0000256" key="3">
    <source>
        <dbReference type="ARBA" id="ARBA00022741"/>
    </source>
</evidence>
<dbReference type="InterPro" id="IPR008147">
    <property type="entry name" value="Gln_synt_N"/>
</dbReference>
<protein>
    <submittedName>
        <fullName evidence="10">Glutamine synthetase</fullName>
    </submittedName>
</protein>
<dbReference type="Pfam" id="PF00120">
    <property type="entry name" value="Gln-synt_C"/>
    <property type="match status" value="1"/>
</dbReference>
<proteinExistence type="inferred from homology"/>
<dbReference type="AlphaFoldDB" id="A0A829YR00"/>
<organism evidence="10 11">
    <name type="scientific">Steroidobacter agaridevorans</name>
    <dbReference type="NCBI Taxonomy" id="2695856"/>
    <lineage>
        <taxon>Bacteria</taxon>
        <taxon>Pseudomonadati</taxon>
        <taxon>Pseudomonadota</taxon>
        <taxon>Gammaproteobacteria</taxon>
        <taxon>Steroidobacterales</taxon>
        <taxon>Steroidobacteraceae</taxon>
        <taxon>Steroidobacter</taxon>
    </lineage>
</organism>